<evidence type="ECO:0000313" key="3">
    <source>
        <dbReference type="Proteomes" id="UP000280271"/>
    </source>
</evidence>
<dbReference type="Pfam" id="PF01656">
    <property type="entry name" value="CbiA"/>
    <property type="match status" value="1"/>
</dbReference>
<dbReference type="InterPro" id="IPR050678">
    <property type="entry name" value="DNA_Partitioning_ATPase"/>
</dbReference>
<dbReference type="CDD" id="cd02042">
    <property type="entry name" value="ParAB_family"/>
    <property type="match status" value="1"/>
</dbReference>
<dbReference type="SUPFAM" id="SSF52540">
    <property type="entry name" value="P-loop containing nucleoside triphosphate hydrolases"/>
    <property type="match status" value="1"/>
</dbReference>
<evidence type="ECO:0000259" key="1">
    <source>
        <dbReference type="Pfam" id="PF01656"/>
    </source>
</evidence>
<sequence>MSKKKNTKVITLAQIKGGCGKTTISAHIIGALLKAGKTVAAIDADSPQFSLSDWFDTGYEKQNLQLATAVRAEDLMAVIEHFDGKVDFIVTDLAPRLADMTRVGVAVSDLVIIPVNTDLIEIRALRLTLELMDEAKEKIPDLNYFVMTNKFQSHNDNHQVMRQGIADQYGCPMLESSLGMRKAYPDAVGAGVTIHDISPKVVKAVDEMNTLLDEIFSKLKG</sequence>
<proteinExistence type="predicted"/>
<dbReference type="PIRSF" id="PIRSF009320">
    <property type="entry name" value="Nuc_binding_HP_1000"/>
    <property type="match status" value="1"/>
</dbReference>
<feature type="domain" description="CobQ/CobB/MinD/ParA nucleotide binding" evidence="1">
    <location>
        <begin position="10"/>
        <end position="191"/>
    </location>
</feature>
<dbReference type="Gene3D" id="3.40.50.300">
    <property type="entry name" value="P-loop containing nucleotide triphosphate hydrolases"/>
    <property type="match status" value="1"/>
</dbReference>
<organism evidence="2 3">
    <name type="scientific">Acinetobacter chengduensis</name>
    <dbReference type="NCBI Taxonomy" id="2420890"/>
    <lineage>
        <taxon>Bacteria</taxon>
        <taxon>Pseudomonadati</taxon>
        <taxon>Pseudomonadota</taxon>
        <taxon>Gammaproteobacteria</taxon>
        <taxon>Moraxellales</taxon>
        <taxon>Moraxellaceae</taxon>
        <taxon>Acinetobacter</taxon>
    </lineage>
</organism>
<keyword evidence="3" id="KW-1185">Reference proteome</keyword>
<protein>
    <submittedName>
        <fullName evidence="2">ParA family protein</fullName>
    </submittedName>
</protein>
<dbReference type="RefSeq" id="WP_121523597.1">
    <property type="nucleotide sequence ID" value="NZ_RCHC01000019.1"/>
</dbReference>
<reference evidence="2 3" key="1">
    <citation type="submission" date="2018-09" db="EMBL/GenBank/DDBJ databases">
        <title>The draft genome of Acinetobacter sp. strains.</title>
        <authorList>
            <person name="Qin J."/>
            <person name="Feng Y."/>
            <person name="Zong Z."/>
        </authorList>
    </citation>
    <scope>NUCLEOTIDE SEQUENCE [LARGE SCALE GENOMIC DNA]</scope>
    <source>
        <strain evidence="2 3">WCHAc060005</strain>
    </source>
</reference>
<dbReference type="Proteomes" id="UP000280271">
    <property type="component" value="Unassembled WGS sequence"/>
</dbReference>
<dbReference type="InterPro" id="IPR027417">
    <property type="entry name" value="P-loop_NTPase"/>
</dbReference>
<dbReference type="PANTHER" id="PTHR13696:SF96">
    <property type="entry name" value="COBQ_COBB_MIND_PARA NUCLEOTIDE BINDING DOMAIN-CONTAINING PROTEIN"/>
    <property type="match status" value="1"/>
</dbReference>
<dbReference type="EMBL" id="RCHC01000019">
    <property type="protein sequence ID" value="RLL19037.1"/>
    <property type="molecule type" value="Genomic_DNA"/>
</dbReference>
<accession>A0ABX9TSQ2</accession>
<dbReference type="PANTHER" id="PTHR13696">
    <property type="entry name" value="P-LOOP CONTAINING NUCLEOSIDE TRIPHOSPHATE HYDROLASE"/>
    <property type="match status" value="1"/>
</dbReference>
<name>A0ABX9TSQ2_9GAMM</name>
<evidence type="ECO:0000313" key="2">
    <source>
        <dbReference type="EMBL" id="RLL19037.1"/>
    </source>
</evidence>
<gene>
    <name evidence="2" type="ORF">D9K81_14890</name>
</gene>
<dbReference type="InterPro" id="IPR002586">
    <property type="entry name" value="CobQ/CobB/MinD/ParA_Nub-bd_dom"/>
</dbReference>
<comment type="caution">
    <text evidence="2">The sequence shown here is derived from an EMBL/GenBank/DDBJ whole genome shotgun (WGS) entry which is preliminary data.</text>
</comment>